<evidence type="ECO:0000313" key="8">
    <source>
        <dbReference type="Proteomes" id="UP000463051"/>
    </source>
</evidence>
<dbReference type="Gene3D" id="3.90.1150.10">
    <property type="entry name" value="Aspartate Aminotransferase, domain 1"/>
    <property type="match status" value="1"/>
</dbReference>
<dbReference type="GO" id="GO:0004124">
    <property type="term" value="F:cysteine synthase activity"/>
    <property type="evidence" value="ECO:0007669"/>
    <property type="project" value="TreeGrafter"/>
</dbReference>
<evidence type="ECO:0000256" key="3">
    <source>
        <dbReference type="ARBA" id="ARBA00022679"/>
    </source>
</evidence>
<dbReference type="InterPro" id="IPR054542">
    <property type="entry name" value="Cys_met_metab_PP"/>
</dbReference>
<dbReference type="PANTHER" id="PTHR43797:SF2">
    <property type="entry name" value="HOMOCYSTEINE_CYSTEINE SYNTHASE"/>
    <property type="match status" value="1"/>
</dbReference>
<dbReference type="PROSITE" id="PS00868">
    <property type="entry name" value="CYS_MET_METAB_PP"/>
    <property type="match status" value="1"/>
</dbReference>
<dbReference type="InterPro" id="IPR015424">
    <property type="entry name" value="PyrdxlP-dep_Trfase"/>
</dbReference>
<keyword evidence="4 5" id="KW-0663">Pyridoxal phosphate</keyword>
<dbReference type="PIRSF" id="PIRSF001434">
    <property type="entry name" value="CGS"/>
    <property type="match status" value="1"/>
</dbReference>
<accession>A0A7X2L532</accession>
<sequence>MSEDRKLSFETLAIHAGQEIDPTTFARAVPLYQTTSYGFRDAEHAANLFGLKEFGNIYTRLMNPTTDVFEQRLAALEGGAGALATASGAAAISFSILNIAGAGDEIVSAASLYGGTYNLFSTTLPKLGIKVHFVDSDNPENFRSAITDKTKALFAETIGNPQGNVLDIEAVAAIAHEYGIPLIVDNTFPSPYLLRPIEHGADIVVHSATKFIGGHGTSIGGIIVDSGKFDWKASGRFPGLTEPDPSYNGIVYTEAMGPIAYIIKARVQLLRDLGAAISPFNSWLLLQGLETLHLRLERHSQNALKVAQYLEAHEDVEWVSYAGLPSHPSYKLAQKYLPKGQGAILTFGIKGGSDAGRRLIENVKLFSHLANVGDSKSLIIHPASTTHQQLSAEEQSSAGVTPELLRLSIGTESIDDILYDLEQAIAASKQ</sequence>
<dbReference type="GO" id="GO:0003961">
    <property type="term" value="F:O-acetylhomoserine aminocarboxypropyltransferase activity"/>
    <property type="evidence" value="ECO:0007669"/>
    <property type="project" value="TreeGrafter"/>
</dbReference>
<dbReference type="InterPro" id="IPR015422">
    <property type="entry name" value="PyrdxlP-dep_Trfase_small"/>
</dbReference>
<dbReference type="GO" id="GO:0005737">
    <property type="term" value="C:cytoplasm"/>
    <property type="evidence" value="ECO:0007669"/>
    <property type="project" value="TreeGrafter"/>
</dbReference>
<dbReference type="AlphaFoldDB" id="A0A7X2L532"/>
<dbReference type="CDD" id="cd00614">
    <property type="entry name" value="CGS_like"/>
    <property type="match status" value="1"/>
</dbReference>
<reference evidence="7 8" key="1">
    <citation type="submission" date="2019-11" db="EMBL/GenBank/DDBJ databases">
        <title>Paenibacillus monticola sp. nov., a novel PGPR strain isolated from mountain sample in China.</title>
        <authorList>
            <person name="Zhao Q."/>
            <person name="Li H.-P."/>
            <person name="Zhang J.-L."/>
        </authorList>
    </citation>
    <scope>NUCLEOTIDE SEQUENCE [LARGE SCALE GENOMIC DNA]</scope>
    <source>
        <strain evidence="7 8">LC-T2</strain>
    </source>
</reference>
<evidence type="ECO:0000313" key="7">
    <source>
        <dbReference type="EMBL" id="MRN57010.1"/>
    </source>
</evidence>
<dbReference type="EMBL" id="WJXB01000018">
    <property type="protein sequence ID" value="MRN57010.1"/>
    <property type="molecule type" value="Genomic_DNA"/>
</dbReference>
<gene>
    <name evidence="7" type="ORF">GJB61_29085</name>
</gene>
<dbReference type="SUPFAM" id="SSF53383">
    <property type="entry name" value="PLP-dependent transferases"/>
    <property type="match status" value="1"/>
</dbReference>
<dbReference type="GO" id="GO:0006535">
    <property type="term" value="P:cysteine biosynthetic process from serine"/>
    <property type="evidence" value="ECO:0007669"/>
    <property type="project" value="TreeGrafter"/>
</dbReference>
<feature type="modified residue" description="N6-(pyridoxal phosphate)lysine" evidence="5">
    <location>
        <position position="210"/>
    </location>
</feature>
<dbReference type="Proteomes" id="UP000463051">
    <property type="component" value="Unassembled WGS sequence"/>
</dbReference>
<dbReference type="FunFam" id="3.40.640.10:FF:000035">
    <property type="entry name" value="O-succinylhomoserine sulfhydrylase"/>
    <property type="match status" value="1"/>
</dbReference>
<dbReference type="GO" id="GO:0030170">
    <property type="term" value="F:pyridoxal phosphate binding"/>
    <property type="evidence" value="ECO:0007669"/>
    <property type="project" value="InterPro"/>
</dbReference>
<dbReference type="InterPro" id="IPR000277">
    <property type="entry name" value="Cys/Met-Metab_PyrdxlP-dep_enz"/>
</dbReference>
<comment type="caution">
    <text evidence="7">The sequence shown here is derived from an EMBL/GenBank/DDBJ whole genome shotgun (WGS) entry which is preliminary data.</text>
</comment>
<evidence type="ECO:0000256" key="1">
    <source>
        <dbReference type="ARBA" id="ARBA00001933"/>
    </source>
</evidence>
<name>A0A7X2L532_9BACL</name>
<evidence type="ECO:0000256" key="2">
    <source>
        <dbReference type="ARBA" id="ARBA00009077"/>
    </source>
</evidence>
<dbReference type="PANTHER" id="PTHR43797">
    <property type="entry name" value="HOMOCYSTEINE/CYSTEINE SYNTHASE"/>
    <property type="match status" value="1"/>
</dbReference>
<keyword evidence="8" id="KW-1185">Reference proteome</keyword>
<dbReference type="InterPro" id="IPR015421">
    <property type="entry name" value="PyrdxlP-dep_Trfase_major"/>
</dbReference>
<dbReference type="NCBIfam" id="NF005872">
    <property type="entry name" value="PRK07812.1"/>
    <property type="match status" value="1"/>
</dbReference>
<dbReference type="NCBIfam" id="TIGR01326">
    <property type="entry name" value="OAH_OAS_sulfhy"/>
    <property type="match status" value="1"/>
</dbReference>
<dbReference type="Pfam" id="PF01053">
    <property type="entry name" value="Cys_Met_Meta_PP"/>
    <property type="match status" value="1"/>
</dbReference>
<protein>
    <submittedName>
        <fullName evidence="7">Homocysteine synthase</fullName>
    </submittedName>
</protein>
<dbReference type="NCBIfam" id="NF006096">
    <property type="entry name" value="PRK08248.1"/>
    <property type="match status" value="1"/>
</dbReference>
<dbReference type="GO" id="GO:0019346">
    <property type="term" value="P:transsulfuration"/>
    <property type="evidence" value="ECO:0007669"/>
    <property type="project" value="InterPro"/>
</dbReference>
<evidence type="ECO:0000256" key="5">
    <source>
        <dbReference type="PIRSR" id="PIRSR001434-2"/>
    </source>
</evidence>
<dbReference type="GO" id="GO:0071269">
    <property type="term" value="P:L-homocysteine biosynthetic process"/>
    <property type="evidence" value="ECO:0007669"/>
    <property type="project" value="TreeGrafter"/>
</dbReference>
<dbReference type="InterPro" id="IPR006235">
    <property type="entry name" value="OAc-hSer/O-AcSer_sulfhydrylase"/>
</dbReference>
<keyword evidence="3" id="KW-0808">Transferase</keyword>
<evidence type="ECO:0000256" key="4">
    <source>
        <dbReference type="ARBA" id="ARBA00022898"/>
    </source>
</evidence>
<proteinExistence type="inferred from homology"/>
<comment type="similarity">
    <text evidence="2 6">Belongs to the trans-sulfuration enzymes family.</text>
</comment>
<organism evidence="7 8">
    <name type="scientific">Paenibacillus monticola</name>
    <dbReference type="NCBI Taxonomy" id="2666075"/>
    <lineage>
        <taxon>Bacteria</taxon>
        <taxon>Bacillati</taxon>
        <taxon>Bacillota</taxon>
        <taxon>Bacilli</taxon>
        <taxon>Bacillales</taxon>
        <taxon>Paenibacillaceae</taxon>
        <taxon>Paenibacillus</taxon>
    </lineage>
</organism>
<dbReference type="RefSeq" id="WP_154122513.1">
    <property type="nucleotide sequence ID" value="NZ_WJXB01000018.1"/>
</dbReference>
<comment type="cofactor">
    <cofactor evidence="1 6">
        <name>pyridoxal 5'-phosphate</name>
        <dbReference type="ChEBI" id="CHEBI:597326"/>
    </cofactor>
</comment>
<dbReference type="Gene3D" id="3.40.640.10">
    <property type="entry name" value="Type I PLP-dependent aspartate aminotransferase-like (Major domain)"/>
    <property type="match status" value="1"/>
</dbReference>
<evidence type="ECO:0000256" key="6">
    <source>
        <dbReference type="RuleBase" id="RU362118"/>
    </source>
</evidence>